<dbReference type="EMBL" id="JABBJJ010000786">
    <property type="protein sequence ID" value="NMO23736.1"/>
    <property type="molecule type" value="Genomic_DNA"/>
</dbReference>
<organism evidence="3 4">
    <name type="scientific">Pyxidicoccus fallax</name>
    <dbReference type="NCBI Taxonomy" id="394095"/>
    <lineage>
        <taxon>Bacteria</taxon>
        <taxon>Pseudomonadati</taxon>
        <taxon>Myxococcota</taxon>
        <taxon>Myxococcia</taxon>
        <taxon>Myxococcales</taxon>
        <taxon>Cystobacterineae</taxon>
        <taxon>Myxococcaceae</taxon>
        <taxon>Pyxidicoccus</taxon>
    </lineage>
</organism>
<dbReference type="PANTHER" id="PTHR42901:SF1">
    <property type="entry name" value="ALCOHOL DEHYDROGENASE"/>
    <property type="match status" value="1"/>
</dbReference>
<comment type="similarity">
    <text evidence="1">Belongs to the short-chain dehydrogenases/reductases (SDR) family.</text>
</comment>
<dbReference type="Gene3D" id="3.40.50.720">
    <property type="entry name" value="NAD(P)-binding Rossmann-like Domain"/>
    <property type="match status" value="1"/>
</dbReference>
<dbReference type="Pfam" id="PF00106">
    <property type="entry name" value="adh_short"/>
    <property type="match status" value="1"/>
</dbReference>
<evidence type="ECO:0000313" key="4">
    <source>
        <dbReference type="Proteomes" id="UP000518300"/>
    </source>
</evidence>
<dbReference type="InterPro" id="IPR002347">
    <property type="entry name" value="SDR_fam"/>
</dbReference>
<reference evidence="3 4" key="1">
    <citation type="submission" date="2020-04" db="EMBL/GenBank/DDBJ databases">
        <title>Draft genome of Pyxidicoccus fallax type strain.</title>
        <authorList>
            <person name="Whitworth D.E."/>
        </authorList>
    </citation>
    <scope>NUCLEOTIDE SEQUENCE [LARGE SCALE GENOMIC DNA]</scope>
    <source>
        <strain evidence="3 4">DSM 14698</strain>
    </source>
</reference>
<feature type="non-terminal residue" evidence="3">
    <location>
        <position position="107"/>
    </location>
</feature>
<evidence type="ECO:0000313" key="3">
    <source>
        <dbReference type="EMBL" id="NMO23736.1"/>
    </source>
</evidence>
<proteinExistence type="inferred from homology"/>
<evidence type="ECO:0000256" key="2">
    <source>
        <dbReference type="ARBA" id="ARBA00023002"/>
    </source>
</evidence>
<comment type="caution">
    <text evidence="3">The sequence shown here is derived from an EMBL/GenBank/DDBJ whole genome shotgun (WGS) entry which is preliminary data.</text>
</comment>
<keyword evidence="4" id="KW-1185">Reference proteome</keyword>
<evidence type="ECO:0000256" key="1">
    <source>
        <dbReference type="ARBA" id="ARBA00006484"/>
    </source>
</evidence>
<dbReference type="InterPro" id="IPR036291">
    <property type="entry name" value="NAD(P)-bd_dom_sf"/>
</dbReference>
<accession>A0A848M0T5</accession>
<name>A0A848M0T5_9BACT</name>
<sequence length="107" mass="11439">MRPLEARATSLGVSTELNLAGERPLALITGASAGIGREIATQFAAHGYDLALVSRRRERLLDVAAVLADCYEVDALVIDADLSSRDGPSEVLSRLRALDRHVDALVN</sequence>
<dbReference type="Proteomes" id="UP000518300">
    <property type="component" value="Unassembled WGS sequence"/>
</dbReference>
<dbReference type="SUPFAM" id="SSF51735">
    <property type="entry name" value="NAD(P)-binding Rossmann-fold domains"/>
    <property type="match status" value="1"/>
</dbReference>
<protein>
    <submittedName>
        <fullName evidence="3">SDR family NAD(P)-dependent oxidoreductase</fullName>
    </submittedName>
</protein>
<dbReference type="AlphaFoldDB" id="A0A848M0T5"/>
<dbReference type="GO" id="GO:0016491">
    <property type="term" value="F:oxidoreductase activity"/>
    <property type="evidence" value="ECO:0007669"/>
    <property type="project" value="UniProtKB-KW"/>
</dbReference>
<dbReference type="PANTHER" id="PTHR42901">
    <property type="entry name" value="ALCOHOL DEHYDROGENASE"/>
    <property type="match status" value="1"/>
</dbReference>
<dbReference type="PRINTS" id="PR00081">
    <property type="entry name" value="GDHRDH"/>
</dbReference>
<gene>
    <name evidence="3" type="ORF">HG543_54155</name>
</gene>
<keyword evidence="2" id="KW-0560">Oxidoreductase</keyword>